<name>A0A174E3B1_9FIRM</name>
<dbReference type="Gene3D" id="3.40.630.10">
    <property type="entry name" value="Zn peptidases"/>
    <property type="match status" value="2"/>
</dbReference>
<keyword evidence="1" id="KW-0378">Hydrolase</keyword>
<reference evidence="1 2" key="1">
    <citation type="submission" date="2015-09" db="EMBL/GenBank/DDBJ databases">
        <authorList>
            <consortium name="Pathogen Informatics"/>
        </authorList>
    </citation>
    <scope>NUCLEOTIDE SEQUENCE [LARGE SCALE GENOMIC DNA]</scope>
    <source>
        <strain evidence="1 2">2789STDY5834865</strain>
    </source>
</reference>
<gene>
    <name evidence="1" type="ORF">ERS852480_00878</name>
</gene>
<accession>A0A174E3B1</accession>
<dbReference type="Proteomes" id="UP000095512">
    <property type="component" value="Unassembled WGS sequence"/>
</dbReference>
<sequence length="116" mass="12547">MNTAKFVANELRKMGLTVYEGIGKTGIVADLKAGEGKTVIGLRADMDAIQLEEPGKGSKAMIDDGLFEKYSIDEIYVLHNIPFIPAGEILFSSKKGLGRTPPRPLFHLPLSPAAFT</sequence>
<protein>
    <submittedName>
        <fullName evidence="1">Amidohydrolase</fullName>
    </submittedName>
</protein>
<evidence type="ECO:0000313" key="2">
    <source>
        <dbReference type="Proteomes" id="UP000095512"/>
    </source>
</evidence>
<organism evidence="1 2">
    <name type="scientific">Enterocloster clostridioformis</name>
    <dbReference type="NCBI Taxonomy" id="1531"/>
    <lineage>
        <taxon>Bacteria</taxon>
        <taxon>Bacillati</taxon>
        <taxon>Bacillota</taxon>
        <taxon>Clostridia</taxon>
        <taxon>Lachnospirales</taxon>
        <taxon>Lachnospiraceae</taxon>
        <taxon>Enterocloster</taxon>
    </lineage>
</organism>
<evidence type="ECO:0000313" key="1">
    <source>
        <dbReference type="EMBL" id="CUO31957.1"/>
    </source>
</evidence>
<dbReference type="PANTHER" id="PTHR11014">
    <property type="entry name" value="PEPTIDASE M20 FAMILY MEMBER"/>
    <property type="match status" value="1"/>
</dbReference>
<dbReference type="PANTHER" id="PTHR11014:SF63">
    <property type="entry name" value="METALLOPEPTIDASE, PUTATIVE (AFU_ORTHOLOGUE AFUA_6G09600)-RELATED"/>
    <property type="match status" value="1"/>
</dbReference>
<proteinExistence type="predicted"/>
<dbReference type="SUPFAM" id="SSF53187">
    <property type="entry name" value="Zn-dependent exopeptidases"/>
    <property type="match status" value="1"/>
</dbReference>
<dbReference type="RefSeq" id="WP_242857846.1">
    <property type="nucleotide sequence ID" value="NZ_CATYWZ010000013.1"/>
</dbReference>
<dbReference type="AlphaFoldDB" id="A0A174E3B1"/>
<dbReference type="InterPro" id="IPR017439">
    <property type="entry name" value="Amidohydrolase"/>
</dbReference>
<dbReference type="GO" id="GO:0016787">
    <property type="term" value="F:hydrolase activity"/>
    <property type="evidence" value="ECO:0007669"/>
    <property type="project" value="UniProtKB-KW"/>
</dbReference>
<dbReference type="EMBL" id="CZAB01000004">
    <property type="protein sequence ID" value="CUO31957.1"/>
    <property type="molecule type" value="Genomic_DNA"/>
</dbReference>